<evidence type="ECO:0000313" key="1">
    <source>
        <dbReference type="EMBL" id="EEB21843.1"/>
    </source>
</evidence>
<reference evidence="1 2" key="2">
    <citation type="submission" date="2008-10" db="EMBL/GenBank/DDBJ databases">
        <authorList>
            <person name="Fulton L."/>
            <person name="Clifton S."/>
            <person name="Fulton B."/>
            <person name="Xu J."/>
            <person name="Minx P."/>
            <person name="Pepin K.H."/>
            <person name="Johnson M."/>
            <person name="Bhonagiri V."/>
            <person name="Nash W.E."/>
            <person name="Mardis E.R."/>
            <person name="Wilson R.K."/>
        </authorList>
    </citation>
    <scope>NUCLEOTIDE SEQUENCE [LARGE SCALE GENOMIC DNA]</scope>
    <source>
        <strain evidence="1 2">DSM 16992</strain>
    </source>
</reference>
<gene>
    <name evidence="1" type="ORF">BIFCAT_00809</name>
</gene>
<dbReference type="EMBL" id="ABXY01000011">
    <property type="protein sequence ID" value="EEB21843.1"/>
    <property type="molecule type" value="Genomic_DNA"/>
</dbReference>
<name>B6XTX1_9BIFI</name>
<dbReference type="AlphaFoldDB" id="B6XTX1"/>
<accession>B6XTX1</accession>
<evidence type="ECO:0000313" key="2">
    <source>
        <dbReference type="Proteomes" id="UP000003882"/>
    </source>
</evidence>
<reference evidence="1 2" key="1">
    <citation type="submission" date="2008-10" db="EMBL/GenBank/DDBJ databases">
        <title>Draft genome sequence of Bifidobacterium catenulatum (DSM 16992).</title>
        <authorList>
            <person name="Sudarsanam P."/>
            <person name="Ley R."/>
            <person name="Guruge J."/>
            <person name="Turnbaugh P.J."/>
            <person name="Mahowald M."/>
            <person name="Liep D."/>
            <person name="Gordon J."/>
        </authorList>
    </citation>
    <scope>NUCLEOTIDE SEQUENCE [LARGE SCALE GENOMIC DNA]</scope>
    <source>
        <strain evidence="1 2">DSM 16992</strain>
    </source>
</reference>
<organism evidence="1 2">
    <name type="scientific">Bifidobacterium catenulatum DSM 16992 = JCM 1194 = LMG 11043</name>
    <dbReference type="NCBI Taxonomy" id="566552"/>
    <lineage>
        <taxon>Bacteria</taxon>
        <taxon>Bacillati</taxon>
        <taxon>Actinomycetota</taxon>
        <taxon>Actinomycetes</taxon>
        <taxon>Bifidobacteriales</taxon>
        <taxon>Bifidobacteriaceae</taxon>
        <taxon>Bifidobacterium</taxon>
    </lineage>
</organism>
<proteinExistence type="predicted"/>
<protein>
    <submittedName>
        <fullName evidence="1">Uncharacterized protein</fullName>
    </submittedName>
</protein>
<dbReference type="Proteomes" id="UP000003882">
    <property type="component" value="Unassembled WGS sequence"/>
</dbReference>
<sequence>MDKWMSEHLSTLIHSPCMQLPYRNPWSNRYERYAVDSQSSVPITANRRPDIQSRLRFSDIVVSTGSVWN</sequence>
<comment type="caution">
    <text evidence="1">The sequence shown here is derived from an EMBL/GenBank/DDBJ whole genome shotgun (WGS) entry which is preliminary data.</text>
</comment>